<dbReference type="Gene3D" id="1.20.1290.10">
    <property type="entry name" value="AhpD-like"/>
    <property type="match status" value="1"/>
</dbReference>
<dbReference type="PANTHER" id="PTHR33930:SF2">
    <property type="entry name" value="BLR3452 PROTEIN"/>
    <property type="match status" value="1"/>
</dbReference>
<keyword evidence="3" id="KW-1185">Reference proteome</keyword>
<name>Q1IUN4_KORVE</name>
<gene>
    <name evidence="2" type="ordered locus">Acid345_0411</name>
</gene>
<dbReference type="Proteomes" id="UP000002432">
    <property type="component" value="Chromosome"/>
</dbReference>
<dbReference type="SUPFAM" id="SSF69118">
    <property type="entry name" value="AhpD-like"/>
    <property type="match status" value="1"/>
</dbReference>
<dbReference type="Pfam" id="PF02627">
    <property type="entry name" value="CMD"/>
    <property type="match status" value="1"/>
</dbReference>
<dbReference type="EnsemblBacteria" id="ABF39416">
    <property type="protein sequence ID" value="ABF39416"/>
    <property type="gene ID" value="Acid345_0411"/>
</dbReference>
<dbReference type="KEGG" id="aba:Acid345_0411"/>
<dbReference type="EMBL" id="CP000360">
    <property type="protein sequence ID" value="ABF39416.1"/>
    <property type="molecule type" value="Genomic_DNA"/>
</dbReference>
<evidence type="ECO:0000259" key="1">
    <source>
        <dbReference type="Pfam" id="PF02627"/>
    </source>
</evidence>
<dbReference type="OrthoDB" id="9806086at2"/>
<dbReference type="PeroxiBase" id="4763">
    <property type="entry name" value="AbacCMD"/>
</dbReference>
<dbReference type="GO" id="GO:0051920">
    <property type="term" value="F:peroxiredoxin activity"/>
    <property type="evidence" value="ECO:0007669"/>
    <property type="project" value="InterPro"/>
</dbReference>
<proteinExistence type="predicted"/>
<feature type="domain" description="Carboxymuconolactone decarboxylase-like" evidence="1">
    <location>
        <begin position="47"/>
        <end position="123"/>
    </location>
</feature>
<protein>
    <submittedName>
        <fullName evidence="2">Alkylhydroperoxidase AhpD</fullName>
    </submittedName>
</protein>
<dbReference type="InterPro" id="IPR003779">
    <property type="entry name" value="CMD-like"/>
</dbReference>
<organism evidence="2 3">
    <name type="scientific">Koribacter versatilis (strain Ellin345)</name>
    <dbReference type="NCBI Taxonomy" id="204669"/>
    <lineage>
        <taxon>Bacteria</taxon>
        <taxon>Pseudomonadati</taxon>
        <taxon>Acidobacteriota</taxon>
        <taxon>Terriglobia</taxon>
        <taxon>Terriglobales</taxon>
        <taxon>Candidatus Korobacteraceae</taxon>
        <taxon>Candidatus Korobacter</taxon>
    </lineage>
</organism>
<evidence type="ECO:0000313" key="3">
    <source>
        <dbReference type="Proteomes" id="UP000002432"/>
    </source>
</evidence>
<sequence>MNPERKEPEYLFTEKQVGEKSGIAQRFLDTRAELNGIVTQADNYLVKRFYNIDHNTYLEGAIPAKYKELMGLVVSAGLRCDDCINYHIIQSYRLGANRPEQEEALNVALVVGGSIVVPHLRRAYALLQELYS</sequence>
<dbReference type="HOGENOM" id="CLU_137228_2_3_0"/>
<dbReference type="PANTHER" id="PTHR33930">
    <property type="entry name" value="ALKYL HYDROPEROXIDE REDUCTASE AHPD"/>
    <property type="match status" value="1"/>
</dbReference>
<reference evidence="2 3" key="1">
    <citation type="journal article" date="2009" name="Appl. Environ. Microbiol.">
        <title>Three genomes from the phylum Acidobacteria provide insight into the lifestyles of these microorganisms in soils.</title>
        <authorList>
            <person name="Ward N.L."/>
            <person name="Challacombe J.F."/>
            <person name="Janssen P.H."/>
            <person name="Henrissat B."/>
            <person name="Coutinho P.M."/>
            <person name="Wu M."/>
            <person name="Xie G."/>
            <person name="Haft D.H."/>
            <person name="Sait M."/>
            <person name="Badger J."/>
            <person name="Barabote R.D."/>
            <person name="Bradley B."/>
            <person name="Brettin T.S."/>
            <person name="Brinkac L.M."/>
            <person name="Bruce D."/>
            <person name="Creasy T."/>
            <person name="Daugherty S.C."/>
            <person name="Davidsen T.M."/>
            <person name="DeBoy R.T."/>
            <person name="Detter J.C."/>
            <person name="Dodson R.J."/>
            <person name="Durkin A.S."/>
            <person name="Ganapathy A."/>
            <person name="Gwinn-Giglio M."/>
            <person name="Han C.S."/>
            <person name="Khouri H."/>
            <person name="Kiss H."/>
            <person name="Kothari S.P."/>
            <person name="Madupu R."/>
            <person name="Nelson K.E."/>
            <person name="Nelson W.C."/>
            <person name="Paulsen I."/>
            <person name="Penn K."/>
            <person name="Ren Q."/>
            <person name="Rosovitz M.J."/>
            <person name="Selengut J.D."/>
            <person name="Shrivastava S."/>
            <person name="Sullivan S.A."/>
            <person name="Tapia R."/>
            <person name="Thompson L.S."/>
            <person name="Watkins K.L."/>
            <person name="Yang Q."/>
            <person name="Yu C."/>
            <person name="Zafar N."/>
            <person name="Zhou L."/>
            <person name="Kuske C.R."/>
        </authorList>
    </citation>
    <scope>NUCLEOTIDE SEQUENCE [LARGE SCALE GENOMIC DNA]</scope>
    <source>
        <strain evidence="2 3">Ellin345</strain>
    </source>
</reference>
<dbReference type="eggNOG" id="COG0599">
    <property type="taxonomic scope" value="Bacteria"/>
</dbReference>
<evidence type="ECO:0000313" key="2">
    <source>
        <dbReference type="EMBL" id="ABF39416.1"/>
    </source>
</evidence>
<dbReference type="InterPro" id="IPR029032">
    <property type="entry name" value="AhpD-like"/>
</dbReference>
<accession>Q1IUN4</accession>
<dbReference type="AlphaFoldDB" id="Q1IUN4"/>
<dbReference type="STRING" id="204669.Acid345_0411"/>
<dbReference type="RefSeq" id="WP_011521218.1">
    <property type="nucleotide sequence ID" value="NC_008009.1"/>
</dbReference>